<gene>
    <name evidence="2" type="ORF">SAMN05421538_104195</name>
</gene>
<proteinExistence type="predicted"/>
<dbReference type="Proteomes" id="UP000199344">
    <property type="component" value="Unassembled WGS sequence"/>
</dbReference>
<accession>A0A1G7AMY3</accession>
<keyword evidence="3" id="KW-1185">Reference proteome</keyword>
<evidence type="ECO:0000313" key="3">
    <source>
        <dbReference type="Proteomes" id="UP000199344"/>
    </source>
</evidence>
<dbReference type="EMBL" id="FNAH01000004">
    <property type="protein sequence ID" value="SDE16123.1"/>
    <property type="molecule type" value="Genomic_DNA"/>
</dbReference>
<feature type="compositionally biased region" description="Polar residues" evidence="1">
    <location>
        <begin position="1"/>
        <end position="15"/>
    </location>
</feature>
<reference evidence="2 3" key="1">
    <citation type="submission" date="2016-10" db="EMBL/GenBank/DDBJ databases">
        <authorList>
            <person name="de Groot N.N."/>
        </authorList>
    </citation>
    <scope>NUCLEOTIDE SEQUENCE [LARGE SCALE GENOMIC DNA]</scope>
    <source>
        <strain evidence="2 3">DSM 22220</strain>
    </source>
</reference>
<dbReference type="AlphaFoldDB" id="A0A1G7AMY3"/>
<protein>
    <submittedName>
        <fullName evidence="2">Uncharacterized protein</fullName>
    </submittedName>
</protein>
<organism evidence="2 3">
    <name type="scientific">Paracoccus isoporae</name>
    <dbReference type="NCBI Taxonomy" id="591205"/>
    <lineage>
        <taxon>Bacteria</taxon>
        <taxon>Pseudomonadati</taxon>
        <taxon>Pseudomonadota</taxon>
        <taxon>Alphaproteobacteria</taxon>
        <taxon>Rhodobacterales</taxon>
        <taxon>Paracoccaceae</taxon>
        <taxon>Paracoccus</taxon>
    </lineage>
</organism>
<evidence type="ECO:0000313" key="2">
    <source>
        <dbReference type="EMBL" id="SDE16123.1"/>
    </source>
</evidence>
<feature type="region of interest" description="Disordered" evidence="1">
    <location>
        <begin position="1"/>
        <end position="24"/>
    </location>
</feature>
<dbReference type="STRING" id="591205.SAMN05421538_104195"/>
<sequence length="357" mass="38467">MTADLSTNEFMTFSDPSRAPGAAAPRNEPVFHQYGRVAIADAPGVTDPAPPSPYNAAEMSATELMGAHAFRRRSANNSRAAGKKRNFEGLSWQGAADGGPAPIHPPGEALTRFDTPAPPQWAAPEELPPLSARMTGRIAVGLVIVSGTAAHLRFTTDEQLLVVSEVQNGLSFLANEAPQKDVTFVHDISVLSVSAAEAPPDARDFDAFEAPWRDGALAQLGHRPGLAGADAYARALRDRHGTDWAYIAFFTKYRLWHFAYASLGGPRLVMHFDNDGWGPEQIDRVFAHETGHIFHAPDEYAQSGCDCGGAWGHFGEPNRNCANCAPGGSQKCIMQSNDWAMCDATRRHLGYSGLSEI</sequence>
<evidence type="ECO:0000256" key="1">
    <source>
        <dbReference type="SAM" id="MobiDB-lite"/>
    </source>
</evidence>
<dbReference type="OrthoDB" id="5088636at2"/>
<name>A0A1G7AMY3_9RHOB</name>
<dbReference type="RefSeq" id="WP_090522942.1">
    <property type="nucleotide sequence ID" value="NZ_FNAH01000004.1"/>
</dbReference>